<organism evidence="9 10">
    <name type="scientific">Bradyrhizobium niftali</name>
    <dbReference type="NCBI Taxonomy" id="2560055"/>
    <lineage>
        <taxon>Bacteria</taxon>
        <taxon>Pseudomonadati</taxon>
        <taxon>Pseudomonadota</taxon>
        <taxon>Alphaproteobacteria</taxon>
        <taxon>Hyphomicrobiales</taxon>
        <taxon>Nitrobacteraceae</taxon>
        <taxon>Bradyrhizobium</taxon>
    </lineage>
</organism>
<dbReference type="RefSeq" id="WP_135173082.1">
    <property type="nucleotide sequence ID" value="NZ_SPQT01000001.1"/>
</dbReference>
<evidence type="ECO:0000256" key="1">
    <source>
        <dbReference type="ARBA" id="ARBA00009986"/>
    </source>
</evidence>
<keyword evidence="4" id="KW-0558">Oxidation</keyword>
<dbReference type="FunFam" id="3.40.605.10:FF:000007">
    <property type="entry name" value="NAD/NADP-dependent betaine aldehyde dehydrogenase"/>
    <property type="match status" value="1"/>
</dbReference>
<dbReference type="InterPro" id="IPR029510">
    <property type="entry name" value="Ald_DH_CS_GLU"/>
</dbReference>
<comment type="pathway">
    <text evidence="5">Amine and polyamine biosynthesis; betaine biosynthesis via choline pathway; betaine from betaine aldehyde: step 1/1.</text>
</comment>
<keyword evidence="2 7" id="KW-0560">Oxidoreductase</keyword>
<evidence type="ECO:0000256" key="3">
    <source>
        <dbReference type="ARBA" id="ARBA00023027"/>
    </source>
</evidence>
<dbReference type="Gene3D" id="3.40.605.10">
    <property type="entry name" value="Aldehyde Dehydrogenase, Chain A, domain 1"/>
    <property type="match status" value="1"/>
</dbReference>
<evidence type="ECO:0000313" key="10">
    <source>
        <dbReference type="Proteomes" id="UP000297966"/>
    </source>
</evidence>
<evidence type="ECO:0000256" key="7">
    <source>
        <dbReference type="RuleBase" id="RU003345"/>
    </source>
</evidence>
<dbReference type="Proteomes" id="UP000297966">
    <property type="component" value="Unassembled WGS sequence"/>
</dbReference>
<dbReference type="GO" id="GO:0016620">
    <property type="term" value="F:oxidoreductase activity, acting on the aldehyde or oxo group of donors, NAD or NADP as acceptor"/>
    <property type="evidence" value="ECO:0007669"/>
    <property type="project" value="InterPro"/>
</dbReference>
<evidence type="ECO:0000256" key="5">
    <source>
        <dbReference type="ARBA" id="ARBA00037921"/>
    </source>
</evidence>
<evidence type="ECO:0000256" key="6">
    <source>
        <dbReference type="PROSITE-ProRule" id="PRU10007"/>
    </source>
</evidence>
<proteinExistence type="inferred from homology"/>
<dbReference type="Pfam" id="PF00171">
    <property type="entry name" value="Aldedh"/>
    <property type="match status" value="1"/>
</dbReference>
<dbReference type="Gene3D" id="3.40.309.10">
    <property type="entry name" value="Aldehyde Dehydrogenase, Chain A, domain 2"/>
    <property type="match status" value="1"/>
</dbReference>
<dbReference type="EMBL" id="SPQT01000001">
    <property type="protein sequence ID" value="TFV51340.1"/>
    <property type="molecule type" value="Genomic_DNA"/>
</dbReference>
<dbReference type="SUPFAM" id="SSF53720">
    <property type="entry name" value="ALDH-like"/>
    <property type="match status" value="1"/>
</dbReference>
<accession>A0A4Y9M863</accession>
<keyword evidence="3" id="KW-0520">NAD</keyword>
<dbReference type="PANTHER" id="PTHR43860:SF2">
    <property type="entry name" value="BETAINE ALDEHYDE DEHYDROGENASE-RELATED"/>
    <property type="match status" value="1"/>
</dbReference>
<dbReference type="InterPro" id="IPR016163">
    <property type="entry name" value="Ald_DH_C"/>
</dbReference>
<dbReference type="InterPro" id="IPR016162">
    <property type="entry name" value="Ald_DH_N"/>
</dbReference>
<sequence>MTRTIFIGNEWRPSRDGAVIDVIDPAKEERIDYLSAATAHDVDLAVDCARRAFEGEWRSVNGAERANLLRSIAKGISDRREQLARLEVIDNGKPLAEALWDIDDAAGCFSFYADLAQEFDAAQDETIALPDERFESSVRREPVGVAAQIIPWNYPLLMAAWKVAPAIAAGCTMVLKPSELTSLTSLKLAEIAVDAGLPAGVLNVVTGLGSVAGEHLARHPDVDKIAFTGSVPTGTKIMMGAAQEIKNVSLELGGKSPFIVFDDADIEAAVEWIMFGIFWNQGQVCSATSRLIVQEGIADRLVKRLVERARGIPIGNGLDPRTKLGPLVSRGQYEKVRQFVAQGVAAGARLVTGGEKPANMSRGYFIEPTVFTDVPLNSSIWRDEIFGPVLVVHRFSDEQQALRLANDTRFGLAAAVMSEDETRCKRMSEALRAGIVWINCSQPTFTQAPWGGYKQSGIGRELGRWGLGNYLEVKQVTRFKRGHVWDWYADKSNSS</sequence>
<gene>
    <name evidence="9" type="ORF">E4K65_04550</name>
</gene>
<comment type="similarity">
    <text evidence="1 7">Belongs to the aldehyde dehydrogenase family.</text>
</comment>
<evidence type="ECO:0000259" key="8">
    <source>
        <dbReference type="Pfam" id="PF00171"/>
    </source>
</evidence>
<evidence type="ECO:0000256" key="4">
    <source>
        <dbReference type="ARBA" id="ARBA00023097"/>
    </source>
</evidence>
<name>A0A4Y9M863_9BRAD</name>
<dbReference type="PANTHER" id="PTHR43860">
    <property type="entry name" value="BETAINE ALDEHYDE DEHYDROGENASE"/>
    <property type="match status" value="1"/>
</dbReference>
<dbReference type="OrthoDB" id="8175464at2"/>
<dbReference type="AlphaFoldDB" id="A0A4Y9M863"/>
<feature type="domain" description="Aldehyde dehydrogenase" evidence="8">
    <location>
        <begin position="11"/>
        <end position="476"/>
    </location>
</feature>
<dbReference type="PROSITE" id="PS00687">
    <property type="entry name" value="ALDEHYDE_DEHYDR_GLU"/>
    <property type="match status" value="1"/>
</dbReference>
<dbReference type="FunFam" id="3.40.309.10:FF:000012">
    <property type="entry name" value="Betaine aldehyde dehydrogenase"/>
    <property type="match status" value="1"/>
</dbReference>
<comment type="caution">
    <text evidence="9">The sequence shown here is derived from an EMBL/GenBank/DDBJ whole genome shotgun (WGS) entry which is preliminary data.</text>
</comment>
<dbReference type="InterPro" id="IPR015590">
    <property type="entry name" value="Aldehyde_DH_dom"/>
</dbReference>
<feature type="active site" evidence="6">
    <location>
        <position position="251"/>
    </location>
</feature>
<evidence type="ECO:0000256" key="2">
    <source>
        <dbReference type="ARBA" id="ARBA00023002"/>
    </source>
</evidence>
<keyword evidence="10" id="KW-1185">Reference proteome</keyword>
<protein>
    <submittedName>
        <fullName evidence="9">Aldehyde dehydrogenase family protein</fullName>
    </submittedName>
</protein>
<dbReference type="CDD" id="cd07110">
    <property type="entry name" value="ALDH_F10_BADH"/>
    <property type="match status" value="1"/>
</dbReference>
<reference evidence="9 10" key="1">
    <citation type="submission" date="2019-03" db="EMBL/GenBank/DDBJ databases">
        <title>Bradyrhizobium diversity isolated from nodules of Chamaecrista fasciculata.</title>
        <authorList>
            <person name="Klepa M.S."/>
            <person name="Urquiaga M.O."/>
            <person name="Hungria M."/>
            <person name="Delamuta J.R."/>
        </authorList>
    </citation>
    <scope>NUCLEOTIDE SEQUENCE [LARGE SCALE GENOMIC DNA]</scope>
    <source>
        <strain evidence="9 10">CNPSo 3448</strain>
    </source>
</reference>
<dbReference type="PROSITE" id="PS00070">
    <property type="entry name" value="ALDEHYDE_DEHYDR_CYS"/>
    <property type="match status" value="1"/>
</dbReference>
<evidence type="ECO:0000313" key="9">
    <source>
        <dbReference type="EMBL" id="TFV51340.1"/>
    </source>
</evidence>
<dbReference type="InterPro" id="IPR016161">
    <property type="entry name" value="Ald_DH/histidinol_DH"/>
</dbReference>
<dbReference type="InterPro" id="IPR016160">
    <property type="entry name" value="Ald_DH_CS_CYS"/>
</dbReference>